<dbReference type="PANTHER" id="PTHR33217:SF8">
    <property type="entry name" value="MUTATOR FAMILY TRANSPOSASE"/>
    <property type="match status" value="1"/>
</dbReference>
<keyword evidence="5 6" id="KW-0233">DNA recombination</keyword>
<evidence type="ECO:0000313" key="7">
    <source>
        <dbReference type="EMBL" id="SDU78883.1"/>
    </source>
</evidence>
<evidence type="ECO:0000256" key="1">
    <source>
        <dbReference type="ARBA" id="ARBA00002190"/>
    </source>
</evidence>
<dbReference type="AlphaFoldDB" id="A0A1H2LD09"/>
<gene>
    <name evidence="7" type="ORF">SAMN04488548_136105</name>
</gene>
<sequence length="210" mass="22897">MSSRPIYAAIGVDLDGHKDILGMWAGDGGSESATFRRAVLTDLKNRGARGIFSLVCDGLKGSPDSVSAAFPLATVQTCIIHLIRNTFKYASRKYRDKISADLRPIYTALTAAEARLRWEEFAEKWGTPYPAIVTLWESAWEEFIPFLDNDVEIRRVLCSTNAIESLNAPLAACGARSRALPERAVRTQNALPGDAVVGSIPKGMLTAPEN</sequence>
<dbReference type="STRING" id="158898.SAMN04488548_136105"/>
<dbReference type="InterPro" id="IPR001207">
    <property type="entry name" value="Transposase_mutator"/>
</dbReference>
<dbReference type="GO" id="GO:0004803">
    <property type="term" value="F:transposase activity"/>
    <property type="evidence" value="ECO:0007669"/>
    <property type="project" value="UniProtKB-UniRule"/>
</dbReference>
<comment type="similarity">
    <text evidence="2 6">Belongs to the transposase mutator family.</text>
</comment>
<name>A0A1H2LD09_9ACTN</name>
<comment type="function">
    <text evidence="1 6">Required for the transposition of the insertion element.</text>
</comment>
<dbReference type="GO" id="GO:0003677">
    <property type="term" value="F:DNA binding"/>
    <property type="evidence" value="ECO:0007669"/>
    <property type="project" value="UniProtKB-UniRule"/>
</dbReference>
<evidence type="ECO:0000256" key="4">
    <source>
        <dbReference type="ARBA" id="ARBA00023125"/>
    </source>
</evidence>
<organism evidence="7 8">
    <name type="scientific">Gordonia westfalica</name>
    <dbReference type="NCBI Taxonomy" id="158898"/>
    <lineage>
        <taxon>Bacteria</taxon>
        <taxon>Bacillati</taxon>
        <taxon>Actinomycetota</taxon>
        <taxon>Actinomycetes</taxon>
        <taxon>Mycobacteriales</taxon>
        <taxon>Gordoniaceae</taxon>
        <taxon>Gordonia</taxon>
    </lineage>
</organism>
<proteinExistence type="inferred from homology"/>
<dbReference type="PANTHER" id="PTHR33217">
    <property type="entry name" value="TRANSPOSASE FOR INSERTION SEQUENCE ELEMENT IS1081"/>
    <property type="match status" value="1"/>
</dbReference>
<evidence type="ECO:0000256" key="5">
    <source>
        <dbReference type="ARBA" id="ARBA00023172"/>
    </source>
</evidence>
<accession>A0A1H2LD09</accession>
<keyword evidence="4 6" id="KW-0238">DNA-binding</keyword>
<dbReference type="Pfam" id="PF00872">
    <property type="entry name" value="Transposase_mut"/>
    <property type="match status" value="1"/>
</dbReference>
<reference evidence="7 8" key="1">
    <citation type="submission" date="2016-10" db="EMBL/GenBank/DDBJ databases">
        <authorList>
            <person name="de Groot N.N."/>
        </authorList>
    </citation>
    <scope>NUCLEOTIDE SEQUENCE [LARGE SCALE GENOMIC DNA]</scope>
    <source>
        <strain evidence="7 8">DSM 44215</strain>
    </source>
</reference>
<protein>
    <recommendedName>
        <fullName evidence="6">Mutator family transposase</fullName>
    </recommendedName>
</protein>
<dbReference type="Proteomes" id="UP000183180">
    <property type="component" value="Unassembled WGS sequence"/>
</dbReference>
<dbReference type="EMBL" id="FNLM01000036">
    <property type="protein sequence ID" value="SDU78883.1"/>
    <property type="molecule type" value="Genomic_DNA"/>
</dbReference>
<evidence type="ECO:0000313" key="8">
    <source>
        <dbReference type="Proteomes" id="UP000183180"/>
    </source>
</evidence>
<keyword evidence="6" id="KW-0814">Transposable element</keyword>
<keyword evidence="3 6" id="KW-0815">Transposition</keyword>
<evidence type="ECO:0000256" key="6">
    <source>
        <dbReference type="RuleBase" id="RU365089"/>
    </source>
</evidence>
<evidence type="ECO:0000256" key="2">
    <source>
        <dbReference type="ARBA" id="ARBA00010961"/>
    </source>
</evidence>
<evidence type="ECO:0000256" key="3">
    <source>
        <dbReference type="ARBA" id="ARBA00022578"/>
    </source>
</evidence>
<dbReference type="GO" id="GO:0006313">
    <property type="term" value="P:DNA transposition"/>
    <property type="evidence" value="ECO:0007669"/>
    <property type="project" value="UniProtKB-UniRule"/>
</dbReference>